<dbReference type="InterPro" id="IPR003591">
    <property type="entry name" value="Leu-rich_rpt_typical-subtyp"/>
</dbReference>
<dbReference type="EMBL" id="HACM01002713">
    <property type="protein sequence ID" value="CRZ03155.1"/>
    <property type="molecule type" value="Transcribed_RNA"/>
</dbReference>
<dbReference type="PROSITE" id="PS51450">
    <property type="entry name" value="LRR"/>
    <property type="match status" value="6"/>
</dbReference>
<dbReference type="AlphaFoldDB" id="A0A0H5QLW6"/>
<protein>
    <submittedName>
        <fullName evidence="4">Uncharacterized protein</fullName>
    </submittedName>
</protein>
<evidence type="ECO:0000256" key="2">
    <source>
        <dbReference type="ARBA" id="ARBA00022737"/>
    </source>
</evidence>
<accession>A0A0H5QLW6</accession>
<evidence type="ECO:0000256" key="3">
    <source>
        <dbReference type="SAM" id="Coils"/>
    </source>
</evidence>
<reference evidence="4" key="1">
    <citation type="submission" date="2015-04" db="EMBL/GenBank/DDBJ databases">
        <title>The genome sequence of the plant pathogenic Rhizarian Plasmodiophora brassicae reveals insights in its biotrophic life cycle and the origin of chitin synthesis.</title>
        <authorList>
            <person name="Schwelm A."/>
            <person name="Fogelqvist J."/>
            <person name="Knaust A."/>
            <person name="Julke S."/>
            <person name="Lilja T."/>
            <person name="Dhandapani V."/>
            <person name="Bonilla-Rosso G."/>
            <person name="Karlsson M."/>
            <person name="Shevchenko A."/>
            <person name="Choi S.R."/>
            <person name="Kim H.G."/>
            <person name="Park J.Y."/>
            <person name="Lim Y.P."/>
            <person name="Ludwig-Muller J."/>
            <person name="Dixelius C."/>
        </authorList>
    </citation>
    <scope>NUCLEOTIDE SEQUENCE</scope>
    <source>
        <tissue evidence="4">Potato root galls</tissue>
    </source>
</reference>
<keyword evidence="1" id="KW-0433">Leucine-rich repeat</keyword>
<evidence type="ECO:0000313" key="4">
    <source>
        <dbReference type="EMBL" id="CRZ03155.1"/>
    </source>
</evidence>
<keyword evidence="2" id="KW-0677">Repeat</keyword>
<dbReference type="InterPro" id="IPR032675">
    <property type="entry name" value="LRR_dom_sf"/>
</dbReference>
<dbReference type="SMART" id="SM00365">
    <property type="entry name" value="LRR_SD22"/>
    <property type="match status" value="4"/>
</dbReference>
<keyword evidence="3" id="KW-0175">Coiled coil</keyword>
<feature type="coiled-coil region" evidence="3">
    <location>
        <begin position="379"/>
        <end position="417"/>
    </location>
</feature>
<dbReference type="PANTHER" id="PTHR45973">
    <property type="entry name" value="PROTEIN PHOSPHATASE 1 REGULATORY SUBUNIT SDS22-RELATED"/>
    <property type="match status" value="1"/>
</dbReference>
<dbReference type="Gene3D" id="3.80.10.10">
    <property type="entry name" value="Ribonuclease Inhibitor"/>
    <property type="match status" value="2"/>
</dbReference>
<dbReference type="PANTHER" id="PTHR45973:SF35">
    <property type="entry name" value="LEUCINE-RICH REPEAT-CONTAINING PROTEIN 43"/>
    <property type="match status" value="1"/>
</dbReference>
<dbReference type="Pfam" id="PF13855">
    <property type="entry name" value="LRR_8"/>
    <property type="match status" value="1"/>
</dbReference>
<dbReference type="SMART" id="SM00369">
    <property type="entry name" value="LRR_TYP"/>
    <property type="match status" value="5"/>
</dbReference>
<sequence length="429" mass="48978">MDQSRDEGADVYQKRRNQIILSGRQLKSLDVLDQYCDDEVQDIFIDNNSVSEVLPLPPVFSKLKQLDLSNNHIVNLTHNPFRFLFNLRVLNLSKNSISYVEGLSCLLQLEWLNLSQNLIHDLTGVENLHNLRILNVSQNELEGIGNLNTNINLQDLDVSCNNIATLDCASDLLPKNSLESLNLSRNFISSIKSMTFLSGLNSLRKLFCDDNPFIIESIQHQYNFRSFLCFVLPSITSINGLPTTPLEIDQGQKLFCDEASVLSQDLLNLLDDENDQSISRYLSIAAPPEDMLCKLKYPGYHENLDCRSSSTLITVIPNQKEGQASLFYQKIESLNLQLLIREPSTPIERWSLRGVAATVIQSHWRRKRILQIYNDYVKNTTCRNNRRSLEARVTTLEAQLNKALQELSALKRTLNLQIHVGGYIYEYLT</sequence>
<name>A0A0H5QLW6_9EUKA</name>
<evidence type="ECO:0000256" key="1">
    <source>
        <dbReference type="ARBA" id="ARBA00022614"/>
    </source>
</evidence>
<organism evidence="4">
    <name type="scientific">Spongospora subterranea</name>
    <dbReference type="NCBI Taxonomy" id="70186"/>
    <lineage>
        <taxon>Eukaryota</taxon>
        <taxon>Sar</taxon>
        <taxon>Rhizaria</taxon>
        <taxon>Endomyxa</taxon>
        <taxon>Phytomyxea</taxon>
        <taxon>Plasmodiophorida</taxon>
        <taxon>Plasmodiophoridae</taxon>
        <taxon>Spongospora</taxon>
    </lineage>
</organism>
<proteinExistence type="predicted"/>
<dbReference type="InterPro" id="IPR050576">
    <property type="entry name" value="Cilia_flagella_integrity"/>
</dbReference>
<dbReference type="SUPFAM" id="SSF52075">
    <property type="entry name" value="Outer arm dynein light chain 1"/>
    <property type="match status" value="1"/>
</dbReference>
<dbReference type="InterPro" id="IPR001611">
    <property type="entry name" value="Leu-rich_rpt"/>
</dbReference>